<feature type="transmembrane region" description="Helical" evidence="6">
    <location>
        <begin position="137"/>
        <end position="156"/>
    </location>
</feature>
<feature type="compositionally biased region" description="Low complexity" evidence="5">
    <location>
        <begin position="1"/>
        <end position="37"/>
    </location>
</feature>
<feature type="transmembrane region" description="Helical" evidence="6">
    <location>
        <begin position="447"/>
        <end position="469"/>
    </location>
</feature>
<feature type="domain" description="Amino acid permease/ SLC12A" evidence="7">
    <location>
        <begin position="55"/>
        <end position="408"/>
    </location>
</feature>
<proteinExistence type="predicted"/>
<feature type="transmembrane region" description="Helical" evidence="6">
    <location>
        <begin position="229"/>
        <end position="247"/>
    </location>
</feature>
<dbReference type="OrthoDB" id="8274074at2"/>
<feature type="transmembrane region" description="Helical" evidence="6">
    <location>
        <begin position="54"/>
        <end position="74"/>
    </location>
</feature>
<dbReference type="RefSeq" id="WP_122935509.1">
    <property type="nucleotide sequence ID" value="NZ_JBHSNT010000044.1"/>
</dbReference>
<organism evidence="8 9">
    <name type="scientific">Agromyces tardus</name>
    <dbReference type="NCBI Taxonomy" id="2583849"/>
    <lineage>
        <taxon>Bacteria</taxon>
        <taxon>Bacillati</taxon>
        <taxon>Actinomycetota</taxon>
        <taxon>Actinomycetes</taxon>
        <taxon>Micrococcales</taxon>
        <taxon>Microbacteriaceae</taxon>
        <taxon>Agromyces</taxon>
    </lineage>
</organism>
<dbReference type="EMBL" id="RHHB01000002">
    <property type="protein sequence ID" value="RNB51875.1"/>
    <property type="molecule type" value="Genomic_DNA"/>
</dbReference>
<dbReference type="InterPro" id="IPR050367">
    <property type="entry name" value="APC_superfamily"/>
</dbReference>
<feature type="transmembrane region" description="Helical" evidence="6">
    <location>
        <begin position="188"/>
        <end position="209"/>
    </location>
</feature>
<evidence type="ECO:0000313" key="8">
    <source>
        <dbReference type="EMBL" id="RNB51875.1"/>
    </source>
</evidence>
<keyword evidence="4 6" id="KW-0472">Membrane</keyword>
<feature type="transmembrane region" description="Helical" evidence="6">
    <location>
        <begin position="267"/>
        <end position="285"/>
    </location>
</feature>
<reference evidence="8 9" key="1">
    <citation type="submission" date="2018-10" db="EMBL/GenBank/DDBJ databases">
        <title>Isolation, diversity and antibacterial activity of antinobacteria from the wheat rhizosphere soil.</title>
        <authorList>
            <person name="Sun T."/>
        </authorList>
    </citation>
    <scope>NUCLEOTIDE SEQUENCE [LARGE SCALE GENOMIC DNA]</scope>
    <source>
        <strain evidence="8 9">SJ-23</strain>
    </source>
</reference>
<evidence type="ECO:0000256" key="5">
    <source>
        <dbReference type="SAM" id="MobiDB-lite"/>
    </source>
</evidence>
<dbReference type="Gene3D" id="1.20.1740.10">
    <property type="entry name" value="Amino acid/polyamine transporter I"/>
    <property type="match status" value="1"/>
</dbReference>
<dbReference type="Proteomes" id="UP000275048">
    <property type="component" value="Unassembled WGS sequence"/>
</dbReference>
<dbReference type="GO" id="GO:0016020">
    <property type="term" value="C:membrane"/>
    <property type="evidence" value="ECO:0007669"/>
    <property type="project" value="UniProtKB-SubCell"/>
</dbReference>
<dbReference type="PANTHER" id="PTHR42770:SF8">
    <property type="entry name" value="PUTRESCINE IMPORTER PUUP"/>
    <property type="match status" value="1"/>
</dbReference>
<keyword evidence="9" id="KW-1185">Reference proteome</keyword>
<feature type="transmembrane region" description="Helical" evidence="6">
    <location>
        <begin position="362"/>
        <end position="384"/>
    </location>
</feature>
<evidence type="ECO:0000256" key="4">
    <source>
        <dbReference type="ARBA" id="ARBA00023136"/>
    </source>
</evidence>
<evidence type="ECO:0000256" key="3">
    <source>
        <dbReference type="ARBA" id="ARBA00022989"/>
    </source>
</evidence>
<feature type="transmembrane region" description="Helical" evidence="6">
    <location>
        <begin position="162"/>
        <end position="181"/>
    </location>
</feature>
<dbReference type="GO" id="GO:0055085">
    <property type="term" value="P:transmembrane transport"/>
    <property type="evidence" value="ECO:0007669"/>
    <property type="project" value="InterPro"/>
</dbReference>
<comment type="subcellular location">
    <subcellularLocation>
        <location evidence="1">Membrane</location>
        <topology evidence="1">Multi-pass membrane protein</topology>
    </subcellularLocation>
</comment>
<dbReference type="InterPro" id="IPR004841">
    <property type="entry name" value="AA-permease/SLC12A_dom"/>
</dbReference>
<gene>
    <name evidence="8" type="ORF">EDM22_02735</name>
</gene>
<feature type="region of interest" description="Disordered" evidence="5">
    <location>
        <begin position="1"/>
        <end position="41"/>
    </location>
</feature>
<dbReference type="PANTHER" id="PTHR42770">
    <property type="entry name" value="AMINO ACID TRANSPORTER-RELATED"/>
    <property type="match status" value="1"/>
</dbReference>
<feature type="transmembrane region" description="Helical" evidence="6">
    <location>
        <begin position="390"/>
        <end position="411"/>
    </location>
</feature>
<evidence type="ECO:0000313" key="9">
    <source>
        <dbReference type="Proteomes" id="UP000275048"/>
    </source>
</evidence>
<comment type="caution">
    <text evidence="8">The sequence shown here is derived from an EMBL/GenBank/DDBJ whole genome shotgun (WGS) entry which is preliminary data.</text>
</comment>
<feature type="transmembrane region" description="Helical" evidence="6">
    <location>
        <begin position="423"/>
        <end position="441"/>
    </location>
</feature>
<evidence type="ECO:0000256" key="2">
    <source>
        <dbReference type="ARBA" id="ARBA00022692"/>
    </source>
</evidence>
<sequence>MSRLDAAGATAADTPGSPAAPGTPGTPGTTKATPKATPNHDGAHLRRVLGVPSLVLFGLVYMVPLTVFTTYGIVTQLTGGRVPLAYVITLVAMAFTARSYARMAVAYPFAGSAYVYAQRSFGPGIGFLAGWSLMLDYLFLPMINYLVIGIYLNAAFPDVPQWVFIVATIALVTVLNVIGIVSVARANFVIIAVQTLFIVAFVALSATVLGGTGEVDLAAPFTGDGSVDGVGVLFAGAAVLCLSFLGFDSVSTLAEEAKEPTRSVPRAIMITTVAAGVIFVLLSYLSQLVYPSNAFTSVDSAALDVMAAAGGQFLVVFFTAAYIAGAAGSALTSQASVARILFAMGRDGVLPRAVFGRLSARFGTPVLSILIVSAVSLLAVVIDLGLLVEMISFGALIAFSVVNLSVIKHFFVDRRERSGRAVVGNLVLPLIGFGLTLWLWTSLSPRTFVVGLAWLALGVVILAVVTRGFRRPTPMLDLREEAPLDEVAALGRK</sequence>
<accession>A0A3M8AN09</accession>
<evidence type="ECO:0000259" key="7">
    <source>
        <dbReference type="Pfam" id="PF00324"/>
    </source>
</evidence>
<keyword evidence="2 6" id="KW-0812">Transmembrane</keyword>
<evidence type="ECO:0000256" key="6">
    <source>
        <dbReference type="SAM" id="Phobius"/>
    </source>
</evidence>
<feature type="transmembrane region" description="Helical" evidence="6">
    <location>
        <begin position="305"/>
        <end position="331"/>
    </location>
</feature>
<dbReference type="Pfam" id="PF00324">
    <property type="entry name" value="AA_permease"/>
    <property type="match status" value="1"/>
</dbReference>
<evidence type="ECO:0000256" key="1">
    <source>
        <dbReference type="ARBA" id="ARBA00004141"/>
    </source>
</evidence>
<dbReference type="PIRSF" id="PIRSF006060">
    <property type="entry name" value="AA_transporter"/>
    <property type="match status" value="1"/>
</dbReference>
<feature type="transmembrane region" description="Helical" evidence="6">
    <location>
        <begin position="80"/>
        <end position="97"/>
    </location>
</feature>
<keyword evidence="3 6" id="KW-1133">Transmembrane helix</keyword>
<dbReference type="AlphaFoldDB" id="A0A3M8AN09"/>
<protein>
    <submittedName>
        <fullName evidence="8">Amino acid permease</fullName>
    </submittedName>
</protein>
<name>A0A3M8AN09_9MICO</name>